<proteinExistence type="predicted"/>
<name>A0ABT2F6K9_9STRE</name>
<organism evidence="3 4">
    <name type="scientific">Streptococcus sciuri</name>
    <dbReference type="NCBI Taxonomy" id="2973939"/>
    <lineage>
        <taxon>Bacteria</taxon>
        <taxon>Bacillati</taxon>
        <taxon>Bacillota</taxon>
        <taxon>Bacilli</taxon>
        <taxon>Lactobacillales</taxon>
        <taxon>Streptococcaceae</taxon>
        <taxon>Streptococcus</taxon>
    </lineage>
</organism>
<evidence type="ECO:0000259" key="2">
    <source>
        <dbReference type="Pfam" id="PF25816"/>
    </source>
</evidence>
<evidence type="ECO:0000313" key="3">
    <source>
        <dbReference type="EMBL" id="MCS4487828.1"/>
    </source>
</evidence>
<feature type="domain" description="RamC N-terminal" evidence="2">
    <location>
        <begin position="51"/>
        <end position="160"/>
    </location>
</feature>
<comment type="caution">
    <text evidence="3">The sequence shown here is derived from an EMBL/GenBank/DDBJ whole genome shotgun (WGS) entry which is preliminary data.</text>
</comment>
<dbReference type="RefSeq" id="WP_259137244.1">
    <property type="nucleotide sequence ID" value="NZ_JANUXX010000001.1"/>
</dbReference>
<dbReference type="InterPro" id="IPR057929">
    <property type="entry name" value="RamC_N"/>
</dbReference>
<evidence type="ECO:0000313" key="4">
    <source>
        <dbReference type="Proteomes" id="UP001206548"/>
    </source>
</evidence>
<dbReference type="Pfam" id="PF25816">
    <property type="entry name" value="RamC_N"/>
    <property type="match status" value="1"/>
</dbReference>
<accession>A0ABT2F6K9</accession>
<feature type="transmembrane region" description="Helical" evidence="1">
    <location>
        <begin position="215"/>
        <end position="233"/>
    </location>
</feature>
<keyword evidence="4" id="KW-1185">Reference proteome</keyword>
<reference evidence="3 4" key="1">
    <citation type="journal article" date="2023" name="Int. J. Syst. Evol. Microbiol.">
        <title>Streptococcus sciuri sp. nov., Staphylococcus marylandisciuri sp. nov. and Staphylococcus americanisciuri sp. nov., isolated from faeces of eastern grey squirrel (Sciurus carolinensis).</title>
        <authorList>
            <person name="Volokhov D.V."/>
            <person name="Zagorodnyaya T.A."/>
            <person name="Furtak V.A."/>
            <person name="Nattanmai G."/>
            <person name="Randall L."/>
            <person name="Jose S."/>
            <person name="Gao Y."/>
            <person name="Eisenberg T."/>
            <person name="Delmonte P."/>
            <person name="Blom J."/>
            <person name="Mitchell K.K."/>
        </authorList>
    </citation>
    <scope>NUCLEOTIDE SEQUENCE [LARGE SCALE GENOMIC DNA]</scope>
    <source>
        <strain evidence="3 4">SQ9-PEA</strain>
    </source>
</reference>
<sequence length="234" mass="27383">MKSGSVFGSLFILERGNNMFYYENNNLISFEIPQCENLKDEFFRYFIFERGRRQGWKIHISCTVDNHLNIINVVGDYLLENKISFKYIDNINSLYYLLSGDAPYGQAGKFVTIYPKSDKQFKSIIEDLYPKLYGMDGIYIISDRQFKDSIIYYRFGLFENDGIPYLIDGLAGLVFIALELYKLTKNLEYKTMLEKDIIKPYCETLRRIKWCKTSGLFFGGLGVVMIVLNPIFLF</sequence>
<protein>
    <recommendedName>
        <fullName evidence="2">RamC N-terminal domain-containing protein</fullName>
    </recommendedName>
</protein>
<keyword evidence="1" id="KW-1133">Transmembrane helix</keyword>
<evidence type="ECO:0000256" key="1">
    <source>
        <dbReference type="SAM" id="Phobius"/>
    </source>
</evidence>
<feature type="transmembrane region" description="Helical" evidence="1">
    <location>
        <begin position="162"/>
        <end position="181"/>
    </location>
</feature>
<dbReference type="EMBL" id="JANUXX010000001">
    <property type="protein sequence ID" value="MCS4487828.1"/>
    <property type="molecule type" value="Genomic_DNA"/>
</dbReference>
<keyword evidence="1" id="KW-0812">Transmembrane</keyword>
<dbReference type="Proteomes" id="UP001206548">
    <property type="component" value="Unassembled WGS sequence"/>
</dbReference>
<keyword evidence="1" id="KW-0472">Membrane</keyword>
<gene>
    <name evidence="3" type="ORF">NXS10_02410</name>
</gene>